<proteinExistence type="predicted"/>
<feature type="compositionally biased region" description="Pro residues" evidence="1">
    <location>
        <begin position="1"/>
        <end position="12"/>
    </location>
</feature>
<protein>
    <submittedName>
        <fullName evidence="2">Uncharacterized protein</fullName>
    </submittedName>
</protein>
<organism evidence="2 3">
    <name type="scientific">Byssothecium circinans</name>
    <dbReference type="NCBI Taxonomy" id="147558"/>
    <lineage>
        <taxon>Eukaryota</taxon>
        <taxon>Fungi</taxon>
        <taxon>Dikarya</taxon>
        <taxon>Ascomycota</taxon>
        <taxon>Pezizomycotina</taxon>
        <taxon>Dothideomycetes</taxon>
        <taxon>Pleosporomycetidae</taxon>
        <taxon>Pleosporales</taxon>
        <taxon>Massarineae</taxon>
        <taxon>Massarinaceae</taxon>
        <taxon>Byssothecium</taxon>
    </lineage>
</organism>
<feature type="region of interest" description="Disordered" evidence="1">
    <location>
        <begin position="1"/>
        <end position="50"/>
    </location>
</feature>
<name>A0A6A5TIY0_9PLEO</name>
<accession>A0A6A5TIY0</accession>
<feature type="region of interest" description="Disordered" evidence="1">
    <location>
        <begin position="83"/>
        <end position="149"/>
    </location>
</feature>
<dbReference type="AlphaFoldDB" id="A0A6A5TIY0"/>
<feature type="compositionally biased region" description="Polar residues" evidence="1">
    <location>
        <begin position="132"/>
        <end position="144"/>
    </location>
</feature>
<dbReference type="EMBL" id="ML977012">
    <property type="protein sequence ID" value="KAF1952110.1"/>
    <property type="molecule type" value="Genomic_DNA"/>
</dbReference>
<evidence type="ECO:0000313" key="2">
    <source>
        <dbReference type="EMBL" id="KAF1952110.1"/>
    </source>
</evidence>
<dbReference type="OrthoDB" id="3943860at2759"/>
<feature type="compositionally biased region" description="Polar residues" evidence="1">
    <location>
        <begin position="94"/>
        <end position="108"/>
    </location>
</feature>
<sequence length="305" mass="32707">MAARFAPPPRTPSPKIRIHRSQSFDSPSSRISVTPIDDSPYSKSTGSIAKPLPRYNALQAAEQAMVIGRNKVMLHTNLSDDSLISDSSSAASSPTDGSENGSQFGLFTSGSPVPPSPSPSPQVESMRKGSAARSSRPSSINTRPATLPSPPEILSSSLAIYQDTSVPMHDPWLVRMVLDLYDTRGFDWTVIADMVERMWGFRAGAGVGVVVASVVRWLVFGFPLSPSCSFLPRSSSFLSGLRSLARTFLSRPYRCCISSPLALSSQIKSRPGAKAAAALHPAGYTWQAMNGRDSAMVNNHPNGVR</sequence>
<keyword evidence="3" id="KW-1185">Reference proteome</keyword>
<feature type="compositionally biased region" description="Low complexity" evidence="1">
    <location>
        <begin position="83"/>
        <end position="93"/>
    </location>
</feature>
<evidence type="ECO:0000313" key="3">
    <source>
        <dbReference type="Proteomes" id="UP000800035"/>
    </source>
</evidence>
<reference evidence="2" key="1">
    <citation type="journal article" date="2020" name="Stud. Mycol.">
        <title>101 Dothideomycetes genomes: a test case for predicting lifestyles and emergence of pathogens.</title>
        <authorList>
            <person name="Haridas S."/>
            <person name="Albert R."/>
            <person name="Binder M."/>
            <person name="Bloem J."/>
            <person name="Labutti K."/>
            <person name="Salamov A."/>
            <person name="Andreopoulos B."/>
            <person name="Baker S."/>
            <person name="Barry K."/>
            <person name="Bills G."/>
            <person name="Bluhm B."/>
            <person name="Cannon C."/>
            <person name="Castanera R."/>
            <person name="Culley D."/>
            <person name="Daum C."/>
            <person name="Ezra D."/>
            <person name="Gonzalez J."/>
            <person name="Henrissat B."/>
            <person name="Kuo A."/>
            <person name="Liang C."/>
            <person name="Lipzen A."/>
            <person name="Lutzoni F."/>
            <person name="Magnuson J."/>
            <person name="Mondo S."/>
            <person name="Nolan M."/>
            <person name="Ohm R."/>
            <person name="Pangilinan J."/>
            <person name="Park H.-J."/>
            <person name="Ramirez L."/>
            <person name="Alfaro M."/>
            <person name="Sun H."/>
            <person name="Tritt A."/>
            <person name="Yoshinaga Y."/>
            <person name="Zwiers L.-H."/>
            <person name="Turgeon B."/>
            <person name="Goodwin S."/>
            <person name="Spatafora J."/>
            <person name="Crous P."/>
            <person name="Grigoriev I."/>
        </authorList>
    </citation>
    <scope>NUCLEOTIDE SEQUENCE</scope>
    <source>
        <strain evidence="2">CBS 675.92</strain>
    </source>
</reference>
<gene>
    <name evidence="2" type="ORF">CC80DRAFT_508168</name>
</gene>
<evidence type="ECO:0000256" key="1">
    <source>
        <dbReference type="SAM" id="MobiDB-lite"/>
    </source>
</evidence>
<feature type="compositionally biased region" description="Polar residues" evidence="1">
    <location>
        <begin position="21"/>
        <end position="32"/>
    </location>
</feature>
<dbReference type="Proteomes" id="UP000800035">
    <property type="component" value="Unassembled WGS sequence"/>
</dbReference>